<name>A0ABR1WRQ8_9PEZI</name>
<comment type="caution">
    <text evidence="1">The sequence shown here is derived from an EMBL/GenBank/DDBJ whole genome shotgun (WGS) entry which is preliminary data.</text>
</comment>
<proteinExistence type="predicted"/>
<sequence length="215" mass="23991">MSPDHFLNNVAAEYQVQQGHVHMVIPPDVVVPPVQAEGAGFMNQTGQSVERREGGVPTTALLLWRPSKSIIFCFTSCVMTPRWLLPASWRLACKDRTSSGKQSRGILVIRTIRTGFSSASQVIQAIQRMGPTPFRPEWRWRAGSIKVVCLIEMLGGCAVCTIGLHDSEAFCRSVLHYCILVFFSARALDRFDPAFNHVGIGHADRLYSVFDERDQ</sequence>
<dbReference type="GeneID" id="92085463"/>
<organism evidence="1 2">
    <name type="scientific">Apiospora phragmitis</name>
    <dbReference type="NCBI Taxonomy" id="2905665"/>
    <lineage>
        <taxon>Eukaryota</taxon>
        <taxon>Fungi</taxon>
        <taxon>Dikarya</taxon>
        <taxon>Ascomycota</taxon>
        <taxon>Pezizomycotina</taxon>
        <taxon>Sordariomycetes</taxon>
        <taxon>Xylariomycetidae</taxon>
        <taxon>Amphisphaeriales</taxon>
        <taxon>Apiosporaceae</taxon>
        <taxon>Apiospora</taxon>
    </lineage>
</organism>
<evidence type="ECO:0000313" key="1">
    <source>
        <dbReference type="EMBL" id="KAK8086017.1"/>
    </source>
</evidence>
<protein>
    <submittedName>
        <fullName evidence="1">Uncharacterized protein</fullName>
    </submittedName>
</protein>
<keyword evidence="2" id="KW-1185">Reference proteome</keyword>
<gene>
    <name evidence="1" type="ORF">PG994_000991</name>
</gene>
<dbReference type="EMBL" id="JAQQWL010000002">
    <property type="protein sequence ID" value="KAK8086017.1"/>
    <property type="molecule type" value="Genomic_DNA"/>
</dbReference>
<reference evidence="1 2" key="1">
    <citation type="submission" date="2023-01" db="EMBL/GenBank/DDBJ databases">
        <title>Analysis of 21 Apiospora genomes using comparative genomics revels a genus with tremendous synthesis potential of carbohydrate active enzymes and secondary metabolites.</title>
        <authorList>
            <person name="Sorensen T."/>
        </authorList>
    </citation>
    <scope>NUCLEOTIDE SEQUENCE [LARGE SCALE GENOMIC DNA]</scope>
    <source>
        <strain evidence="1 2">CBS 135458</strain>
    </source>
</reference>
<evidence type="ECO:0000313" key="2">
    <source>
        <dbReference type="Proteomes" id="UP001480595"/>
    </source>
</evidence>
<dbReference type="Proteomes" id="UP001480595">
    <property type="component" value="Unassembled WGS sequence"/>
</dbReference>
<dbReference type="RefSeq" id="XP_066720541.1">
    <property type="nucleotide sequence ID" value="XM_066852400.1"/>
</dbReference>
<accession>A0ABR1WRQ8</accession>